<keyword evidence="2" id="KW-0479">Metal-binding</keyword>
<dbReference type="Pfam" id="PF10513">
    <property type="entry name" value="EPL1"/>
    <property type="match status" value="1"/>
</dbReference>
<dbReference type="GO" id="GO:0005634">
    <property type="term" value="C:nucleus"/>
    <property type="evidence" value="ECO:0007669"/>
    <property type="project" value="UniProtKB-SubCell"/>
</dbReference>
<evidence type="ECO:0000313" key="11">
    <source>
        <dbReference type="Proteomes" id="UP000038040"/>
    </source>
</evidence>
<dbReference type="WBParaSite" id="DME_0000379301-mRNA-1">
    <property type="protein sequence ID" value="DME_0000379301-mRNA-1"/>
    <property type="gene ID" value="DME_0000379301"/>
</dbReference>
<feature type="domain" description="PHD-type" evidence="8">
    <location>
        <begin position="157"/>
        <end position="207"/>
    </location>
</feature>
<dbReference type="InterPro" id="IPR011011">
    <property type="entry name" value="Znf_FYVE_PHD"/>
</dbReference>
<evidence type="ECO:0000313" key="12">
    <source>
        <dbReference type="Proteomes" id="UP000274756"/>
    </source>
</evidence>
<dbReference type="EMBL" id="UYYG01001163">
    <property type="protein sequence ID" value="VDN57825.1"/>
    <property type="molecule type" value="Genomic_DNA"/>
</dbReference>
<dbReference type="CDD" id="cd15572">
    <property type="entry name" value="PHD_BRPF"/>
    <property type="match status" value="1"/>
</dbReference>
<dbReference type="GO" id="GO:0008270">
    <property type="term" value="F:zinc ion binding"/>
    <property type="evidence" value="ECO:0007669"/>
    <property type="project" value="UniProtKB-KW"/>
</dbReference>
<evidence type="ECO:0000256" key="5">
    <source>
        <dbReference type="ARBA" id="ARBA00022833"/>
    </source>
</evidence>
<keyword evidence="3" id="KW-0677">Repeat</keyword>
<dbReference type="InterPro" id="IPR019787">
    <property type="entry name" value="Znf_PHD-finger"/>
</dbReference>
<evidence type="ECO:0000256" key="7">
    <source>
        <dbReference type="PROSITE-ProRule" id="PRU00146"/>
    </source>
</evidence>
<feature type="domain" description="PHD-type" evidence="9">
    <location>
        <begin position="211"/>
        <end position="329"/>
    </location>
</feature>
<dbReference type="InterPro" id="IPR019542">
    <property type="entry name" value="Enhancer_polycomb-like_N"/>
</dbReference>
<dbReference type="PROSITE" id="PS01359">
    <property type="entry name" value="ZF_PHD_1"/>
    <property type="match status" value="1"/>
</dbReference>
<evidence type="ECO:0000256" key="2">
    <source>
        <dbReference type="ARBA" id="ARBA00022723"/>
    </source>
</evidence>
<dbReference type="InterPro" id="IPR034732">
    <property type="entry name" value="EPHD"/>
</dbReference>
<evidence type="ECO:0000256" key="1">
    <source>
        <dbReference type="ARBA" id="ARBA00004123"/>
    </source>
</evidence>
<dbReference type="InterPro" id="IPR050701">
    <property type="entry name" value="Histone_Mod_Regulator"/>
</dbReference>
<dbReference type="AlphaFoldDB" id="A0A0N4U9M0"/>
<dbReference type="STRING" id="318479.A0A0N4U9M0"/>
<dbReference type="FunFam" id="3.30.40.10:FF:000008">
    <property type="entry name" value="Bromodomain containing 1, isoform CRA_a"/>
    <property type="match status" value="1"/>
</dbReference>
<dbReference type="OrthoDB" id="20839at2759"/>
<dbReference type="Pfam" id="PF13832">
    <property type="entry name" value="zf-HC5HC2H_2"/>
    <property type="match status" value="1"/>
</dbReference>
<dbReference type="InterPro" id="IPR001965">
    <property type="entry name" value="Znf_PHD"/>
</dbReference>
<dbReference type="GO" id="GO:0006357">
    <property type="term" value="P:regulation of transcription by RNA polymerase II"/>
    <property type="evidence" value="ECO:0007669"/>
    <property type="project" value="TreeGrafter"/>
</dbReference>
<dbReference type="PANTHER" id="PTHR13793">
    <property type="entry name" value="PHD FINGER PROTEINS"/>
    <property type="match status" value="1"/>
</dbReference>
<proteinExistence type="predicted"/>
<keyword evidence="5" id="KW-0862">Zinc</keyword>
<dbReference type="InterPro" id="IPR019786">
    <property type="entry name" value="Zinc_finger_PHD-type_CS"/>
</dbReference>
<dbReference type="SMART" id="SM00249">
    <property type="entry name" value="PHD"/>
    <property type="match status" value="2"/>
</dbReference>
<reference evidence="13" key="1">
    <citation type="submission" date="2017-02" db="UniProtKB">
        <authorList>
            <consortium name="WormBaseParasite"/>
        </authorList>
    </citation>
    <scope>IDENTIFICATION</scope>
</reference>
<evidence type="ECO:0000256" key="6">
    <source>
        <dbReference type="ARBA" id="ARBA00023242"/>
    </source>
</evidence>
<dbReference type="Proteomes" id="UP000274756">
    <property type="component" value="Unassembled WGS sequence"/>
</dbReference>
<accession>A0A0N4U9M0</accession>
<dbReference type="PROSITE" id="PS50016">
    <property type="entry name" value="ZF_PHD_2"/>
    <property type="match status" value="1"/>
</dbReference>
<keyword evidence="4 7" id="KW-0863">Zinc-finger</keyword>
<evidence type="ECO:0000256" key="4">
    <source>
        <dbReference type="ARBA" id="ARBA00022771"/>
    </source>
</evidence>
<keyword evidence="6" id="KW-0539">Nucleus</keyword>
<dbReference type="Pfam" id="PF13831">
    <property type="entry name" value="PHD_2"/>
    <property type="match status" value="1"/>
</dbReference>
<dbReference type="InterPro" id="IPR013083">
    <property type="entry name" value="Znf_RING/FYVE/PHD"/>
</dbReference>
<evidence type="ECO:0000313" key="10">
    <source>
        <dbReference type="EMBL" id="VDN57825.1"/>
    </source>
</evidence>
<dbReference type="SUPFAM" id="SSF57903">
    <property type="entry name" value="FYVE/PHD zinc finger"/>
    <property type="match status" value="1"/>
</dbReference>
<evidence type="ECO:0000256" key="3">
    <source>
        <dbReference type="ARBA" id="ARBA00022737"/>
    </source>
</evidence>
<evidence type="ECO:0000313" key="13">
    <source>
        <dbReference type="WBParaSite" id="DME_0000379301-mRNA-1"/>
    </source>
</evidence>
<dbReference type="FunFam" id="3.30.40.10:FF:000007">
    <property type="entry name" value="Bromodomain containing 1, isoform CRA_b"/>
    <property type="match status" value="1"/>
</dbReference>
<organism evidence="11 13">
    <name type="scientific">Dracunculus medinensis</name>
    <name type="common">Guinea worm</name>
    <dbReference type="NCBI Taxonomy" id="318479"/>
    <lineage>
        <taxon>Eukaryota</taxon>
        <taxon>Metazoa</taxon>
        <taxon>Ecdysozoa</taxon>
        <taxon>Nematoda</taxon>
        <taxon>Chromadorea</taxon>
        <taxon>Rhabditida</taxon>
        <taxon>Spirurina</taxon>
        <taxon>Dracunculoidea</taxon>
        <taxon>Dracunculidae</taxon>
        <taxon>Dracunculus</taxon>
    </lineage>
</organism>
<gene>
    <name evidence="10" type="ORF">DME_LOCUS7798</name>
</gene>
<sequence length="350" mass="40286">MLPSSMHEKYVNVSLGGRNVRLNIMQPLSVKITNDDKLPVSKRSEVINANYKALNSLSLVLPKVNLRVIDRLELNTFELPKTYIKYRVKTNQEMDNVLEYDADEEDIAWLRELNNKQKNGNELAIETFELAMDRLEKECFFQCAQEGIPFKPSVDQDALCCICSNGEVDNLNQIIFCDLCNIAVHQECYGVPYVPEGQWLCRRCQLSPSKAVDCVLCPSHLGAFKQTIDNRWAHVICALFLNEVHFANVTFMEPIDGIENSIRRRCKLRCIVCKQRAGACLQCSKKSCTRSFHVTCGRAAGMEMRTEEVENPKRGMIETKYLAFCHFHSSDFNKFVFFTFLLIHFLFIFF</sequence>
<name>A0A0N4U9M0_DRAME</name>
<evidence type="ECO:0000259" key="8">
    <source>
        <dbReference type="PROSITE" id="PS50016"/>
    </source>
</evidence>
<reference evidence="10 12" key="2">
    <citation type="submission" date="2018-11" db="EMBL/GenBank/DDBJ databases">
        <authorList>
            <consortium name="Pathogen Informatics"/>
        </authorList>
    </citation>
    <scope>NUCLEOTIDE SEQUENCE [LARGE SCALE GENOMIC DNA]</scope>
</reference>
<protein>
    <submittedName>
        <fullName evidence="13">PHD-type domain-containing protein</fullName>
    </submittedName>
</protein>
<keyword evidence="12" id="KW-1185">Reference proteome</keyword>
<evidence type="ECO:0000259" key="9">
    <source>
        <dbReference type="PROSITE" id="PS51805"/>
    </source>
</evidence>
<comment type="subcellular location">
    <subcellularLocation>
        <location evidence="1">Nucleus</location>
    </subcellularLocation>
</comment>
<dbReference type="Proteomes" id="UP000038040">
    <property type="component" value="Unplaced"/>
</dbReference>
<dbReference type="PROSITE" id="PS51805">
    <property type="entry name" value="EPHD"/>
    <property type="match status" value="1"/>
</dbReference>
<dbReference type="PANTHER" id="PTHR13793:SF107">
    <property type="entry name" value="BROMODOMAIN-CONTAINING PROTEIN HOMOLOG"/>
    <property type="match status" value="1"/>
</dbReference>
<dbReference type="Gene3D" id="3.30.40.10">
    <property type="entry name" value="Zinc/RING finger domain, C3HC4 (zinc finger)"/>
    <property type="match status" value="2"/>
</dbReference>